<sequence length="784" mass="88586">MADSFFGFDTSHADGLDDAIDCPIDDDDIIEDDEYDALNDETFGAEATAGDWEQDHEKLAQITELTRPQSQGTSNNNNKNGIDVDIEGSLSHLVLDEKDGIVPRPGVWDSPSNLSLTSHQPPPLSVTLKNVCTVEELERGLIRPPPGLIKVPISLATTQLPPHNPPGQFILDYPQLNDHLNIRPNILNNLPPPRFPPGLGVPPTCPPSGPHQVVLPPPPQQLPNIGLPNAAGLLPPNLRPLGGNQGGNIMRYTLPPHLLLTHANQRQPMHPNFVGNFPQPPRPNILPQFLRPDHPLMPPFPNNHMNHHQHLHHHHLQQQQHSGNQRNHNRGGYQHNELATPTNHQPFFKSNQHWNQNRHNNQRYQHHHGHSMNGGGSGGLNDNGEYDEYAGLMSTREKQWLTNIQLLQHNTNQPYFDDYYYTVFCDRANKKADNHDNQHHQHSKDKKHHNSKNGYNNRDSRDKSDQPQQVLTKVVYTPTQFENSLGKLQCGSVTAPRKIIDMDVVPNSDPQQNPPAQQKDMKKARQRLLEIERLYTTQLKLEDSNNPLAQLAEQQALQQQQQQQQQSDQEPEPKPVKKTATELINIMLTSLLQLLHEDKLASILSIRKGKTLLLRFLPFLSVTEYANQLGEFWIGFIRGLGIIGRRDSHLLVRFFPEFHRWLETVDDFSIIIRLARGFLDSCNQMNKNNFSLTFAVNNKFGVSVIASLLEQAEILYPKDEPLASEWSSFIVTLADIIGNSPPSVSPCQPIAANTLNEHLHRIDGLTIERYAPIESLLTDENTSR</sequence>
<feature type="region of interest" description="Disordered" evidence="3">
    <location>
        <begin position="64"/>
        <end position="83"/>
    </location>
</feature>
<feature type="compositionally biased region" description="Basic residues" evidence="3">
    <location>
        <begin position="440"/>
        <end position="451"/>
    </location>
</feature>
<reference evidence="4" key="1">
    <citation type="journal article" date="2023" name="bioRxiv">
        <title>Scaffold-level genome assemblies of two parasitoid biocontrol wasps reveal the parthenogenesis mechanism and an associated novel virus.</title>
        <authorList>
            <person name="Inwood S."/>
            <person name="Skelly J."/>
            <person name="Guhlin J."/>
            <person name="Harrop T."/>
            <person name="Goldson S."/>
            <person name="Dearden P."/>
        </authorList>
    </citation>
    <scope>NUCLEOTIDE SEQUENCE</scope>
    <source>
        <strain evidence="4">Irish</strain>
        <tissue evidence="4">Whole body</tissue>
    </source>
</reference>
<feature type="region of interest" description="Disordered" evidence="3">
    <location>
        <begin position="310"/>
        <end position="330"/>
    </location>
</feature>
<evidence type="ECO:0000313" key="4">
    <source>
        <dbReference type="EMBL" id="KAK0177953.1"/>
    </source>
</evidence>
<name>A0AA39KXV9_9HYME</name>
<feature type="compositionally biased region" description="Polar residues" evidence="3">
    <location>
        <begin position="64"/>
        <end position="80"/>
    </location>
</feature>
<comment type="caution">
    <text evidence="4">The sequence shown here is derived from an EMBL/GenBank/DDBJ whole genome shotgun (WGS) entry which is preliminary data.</text>
</comment>
<evidence type="ECO:0000313" key="5">
    <source>
        <dbReference type="Proteomes" id="UP001168990"/>
    </source>
</evidence>
<feature type="compositionally biased region" description="Low complexity" evidence="3">
    <location>
        <begin position="553"/>
        <end position="566"/>
    </location>
</feature>
<organism evidence="4 5">
    <name type="scientific">Microctonus aethiopoides</name>
    <dbReference type="NCBI Taxonomy" id="144406"/>
    <lineage>
        <taxon>Eukaryota</taxon>
        <taxon>Metazoa</taxon>
        <taxon>Ecdysozoa</taxon>
        <taxon>Arthropoda</taxon>
        <taxon>Hexapoda</taxon>
        <taxon>Insecta</taxon>
        <taxon>Pterygota</taxon>
        <taxon>Neoptera</taxon>
        <taxon>Endopterygota</taxon>
        <taxon>Hymenoptera</taxon>
        <taxon>Apocrita</taxon>
        <taxon>Ichneumonoidea</taxon>
        <taxon>Braconidae</taxon>
        <taxon>Euphorinae</taxon>
        <taxon>Microctonus</taxon>
    </lineage>
</organism>
<dbReference type="GO" id="GO:0003723">
    <property type="term" value="F:RNA binding"/>
    <property type="evidence" value="ECO:0007669"/>
    <property type="project" value="TreeGrafter"/>
</dbReference>
<dbReference type="PANTHER" id="PTHR21551:SF0">
    <property type="entry name" value="PROTEIN ASSOCIATED WITH TOPO II RELATED-1, ISOFORM A"/>
    <property type="match status" value="1"/>
</dbReference>
<keyword evidence="5" id="KW-1185">Reference proteome</keyword>
<evidence type="ECO:0000256" key="3">
    <source>
        <dbReference type="SAM" id="MobiDB-lite"/>
    </source>
</evidence>
<dbReference type="GO" id="GO:0000932">
    <property type="term" value="C:P-body"/>
    <property type="evidence" value="ECO:0007669"/>
    <property type="project" value="UniProtKB-SubCell"/>
</dbReference>
<dbReference type="GO" id="GO:0000290">
    <property type="term" value="P:deadenylation-dependent decapping of nuclear-transcribed mRNA"/>
    <property type="evidence" value="ECO:0007669"/>
    <property type="project" value="InterPro"/>
</dbReference>
<feature type="region of interest" description="Disordered" evidence="3">
    <location>
        <begin position="363"/>
        <end position="383"/>
    </location>
</feature>
<feature type="compositionally biased region" description="Gly residues" evidence="3">
    <location>
        <begin position="372"/>
        <end position="381"/>
    </location>
</feature>
<dbReference type="InterPro" id="IPR039900">
    <property type="entry name" value="Pat1-like"/>
</dbReference>
<proteinExistence type="predicted"/>
<dbReference type="PANTHER" id="PTHR21551">
    <property type="entry name" value="TOPOISOMERASE II-ASSOCIATED PROTEIN PAT1"/>
    <property type="match status" value="1"/>
</dbReference>
<feature type="compositionally biased region" description="Low complexity" evidence="3">
    <location>
        <begin position="317"/>
        <end position="326"/>
    </location>
</feature>
<feature type="region of interest" description="Disordered" evidence="3">
    <location>
        <begin position="432"/>
        <end position="468"/>
    </location>
</feature>
<reference evidence="4" key="2">
    <citation type="submission" date="2023-03" db="EMBL/GenBank/DDBJ databases">
        <authorList>
            <person name="Inwood S.N."/>
            <person name="Skelly J.G."/>
            <person name="Guhlin J."/>
            <person name="Harrop T.W.R."/>
            <person name="Goldson S.G."/>
            <person name="Dearden P.K."/>
        </authorList>
    </citation>
    <scope>NUCLEOTIDE SEQUENCE</scope>
    <source>
        <strain evidence="4">Irish</strain>
        <tissue evidence="4">Whole body</tissue>
    </source>
</reference>
<evidence type="ECO:0000256" key="1">
    <source>
        <dbReference type="ARBA" id="ARBA00004201"/>
    </source>
</evidence>
<dbReference type="AlphaFoldDB" id="A0AA39KXV9"/>
<evidence type="ECO:0008006" key="6">
    <source>
        <dbReference type="Google" id="ProtNLM"/>
    </source>
</evidence>
<dbReference type="Proteomes" id="UP001168990">
    <property type="component" value="Unassembled WGS sequence"/>
</dbReference>
<dbReference type="GO" id="GO:0033962">
    <property type="term" value="P:P-body assembly"/>
    <property type="evidence" value="ECO:0007669"/>
    <property type="project" value="TreeGrafter"/>
</dbReference>
<feature type="region of interest" description="Disordered" evidence="3">
    <location>
        <begin position="553"/>
        <end position="576"/>
    </location>
</feature>
<evidence type="ECO:0000256" key="2">
    <source>
        <dbReference type="ARBA" id="ARBA00022490"/>
    </source>
</evidence>
<keyword evidence="2" id="KW-0963">Cytoplasm</keyword>
<dbReference type="EMBL" id="JAQQBS010000001">
    <property type="protein sequence ID" value="KAK0177953.1"/>
    <property type="molecule type" value="Genomic_DNA"/>
</dbReference>
<gene>
    <name evidence="4" type="ORF">PV328_001946</name>
</gene>
<accession>A0AA39KXV9</accession>
<comment type="subcellular location">
    <subcellularLocation>
        <location evidence="1">Cytoplasm</location>
        <location evidence="1">P-body</location>
    </subcellularLocation>
</comment>
<feature type="region of interest" description="Disordered" evidence="3">
    <location>
        <begin position="504"/>
        <end position="523"/>
    </location>
</feature>
<protein>
    <recommendedName>
        <fullName evidence="6">Protein PAT1 homolog 1</fullName>
    </recommendedName>
</protein>